<dbReference type="Proteomes" id="UP000053841">
    <property type="component" value="Unassembled WGS sequence"/>
</dbReference>
<feature type="region of interest" description="Disordered" evidence="1">
    <location>
        <begin position="169"/>
        <end position="198"/>
    </location>
</feature>
<dbReference type="HOGENOM" id="CLU_048161_0_0_1"/>
<gene>
    <name evidence="3" type="ORF">COCCADRAFT_39295</name>
</gene>
<feature type="compositionally biased region" description="Basic and acidic residues" evidence="1">
    <location>
        <begin position="170"/>
        <end position="180"/>
    </location>
</feature>
<dbReference type="AlphaFoldDB" id="W6XXI9"/>
<dbReference type="EMBL" id="KI964699">
    <property type="protein sequence ID" value="EUC30478.1"/>
    <property type="molecule type" value="Genomic_DNA"/>
</dbReference>
<keyword evidence="4" id="KW-1185">Reference proteome</keyword>
<keyword evidence="2" id="KW-0812">Transmembrane</keyword>
<name>W6XXI9_COCC2</name>
<dbReference type="KEGG" id="bze:COCCADRAFT_39295"/>
<sequence length="493" mass="54645">MTSVPPPMTDTTAWPREKNVLAAGYPQVAPPAHLKVAGDATVDSADMSTPPWDGNYVTHPAMVNPPVHYAGKLVTPAGYHLGPHGEGWNSPRSSLSRYLHEYSTLSPARRENPKMMGFVTSLAVPAPKTRPDYDVVAEYQGLKLGRISDAVPYLLGPRSIMDRIQVVLEHSQEHSQEHRKPSSSHYTTSSQDTPQPVYTPRDKALMAILTSLNTSESLRLEKGDWYPQGLAARHDALVLYENTSSNGIRLAYVSLTNFIQQAQTWLLAPNPTNKSGDAPHAKNPWAPIAAQLRSKGVDVSKLDLQTYLDFTQHLSASDLPAKLDEIAQWAHDGTLEARYEKFITEKEATAAAQSRNRGFRPLLRTSGAKDATNKVFGGPEALYSKRFTHEHPMGKAASVKAKRQRRSERSREEVEKTVLANAERIRKMEKGKVSAGDAGVLAVDETEKKRRRRKRHRAFFVTFMVMVFGGAVGAMLWAMGTRRWDFTAGGQTQ</sequence>
<dbReference type="RefSeq" id="XP_007715208.1">
    <property type="nucleotide sequence ID" value="XM_007717018.1"/>
</dbReference>
<evidence type="ECO:0000313" key="3">
    <source>
        <dbReference type="EMBL" id="EUC30478.1"/>
    </source>
</evidence>
<dbReference type="GeneID" id="19148963"/>
<keyword evidence="2" id="KW-1133">Transmembrane helix</keyword>
<organism evidence="3 4">
    <name type="scientific">Cochliobolus carbonum (strain 26-R-13)</name>
    <name type="common">Maize leaf spot fungus</name>
    <name type="synonym">Bipolaris zeicola</name>
    <dbReference type="NCBI Taxonomy" id="930089"/>
    <lineage>
        <taxon>Eukaryota</taxon>
        <taxon>Fungi</taxon>
        <taxon>Dikarya</taxon>
        <taxon>Ascomycota</taxon>
        <taxon>Pezizomycotina</taxon>
        <taxon>Dothideomycetes</taxon>
        <taxon>Pleosporomycetidae</taxon>
        <taxon>Pleosporales</taxon>
        <taxon>Pleosporineae</taxon>
        <taxon>Pleosporaceae</taxon>
        <taxon>Bipolaris</taxon>
    </lineage>
</organism>
<accession>W6XXI9</accession>
<evidence type="ECO:0000256" key="1">
    <source>
        <dbReference type="SAM" id="MobiDB-lite"/>
    </source>
</evidence>
<dbReference type="OrthoDB" id="3800555at2759"/>
<protein>
    <submittedName>
        <fullName evidence="3">Uncharacterized protein</fullName>
    </submittedName>
</protein>
<proteinExistence type="predicted"/>
<reference evidence="3 4" key="1">
    <citation type="journal article" date="2013" name="PLoS Genet.">
        <title>Comparative genome structure, secondary metabolite, and effector coding capacity across Cochliobolus pathogens.</title>
        <authorList>
            <person name="Condon B.J."/>
            <person name="Leng Y."/>
            <person name="Wu D."/>
            <person name="Bushley K.E."/>
            <person name="Ohm R.A."/>
            <person name="Otillar R."/>
            <person name="Martin J."/>
            <person name="Schackwitz W."/>
            <person name="Grimwood J."/>
            <person name="MohdZainudin N."/>
            <person name="Xue C."/>
            <person name="Wang R."/>
            <person name="Manning V.A."/>
            <person name="Dhillon B."/>
            <person name="Tu Z.J."/>
            <person name="Steffenson B.J."/>
            <person name="Salamov A."/>
            <person name="Sun H."/>
            <person name="Lowry S."/>
            <person name="LaButti K."/>
            <person name="Han J."/>
            <person name="Copeland A."/>
            <person name="Lindquist E."/>
            <person name="Barry K."/>
            <person name="Schmutz J."/>
            <person name="Baker S.E."/>
            <person name="Ciuffetti L.M."/>
            <person name="Grigoriev I.V."/>
            <person name="Zhong S."/>
            <person name="Turgeon B.G."/>
        </authorList>
    </citation>
    <scope>NUCLEOTIDE SEQUENCE [LARGE SCALE GENOMIC DNA]</scope>
    <source>
        <strain evidence="3 4">26-R-13</strain>
    </source>
</reference>
<feature type="region of interest" description="Disordered" evidence="1">
    <location>
        <begin position="393"/>
        <end position="414"/>
    </location>
</feature>
<evidence type="ECO:0000256" key="2">
    <source>
        <dbReference type="SAM" id="Phobius"/>
    </source>
</evidence>
<evidence type="ECO:0000313" key="4">
    <source>
        <dbReference type="Proteomes" id="UP000053841"/>
    </source>
</evidence>
<feature type="compositionally biased region" description="Polar residues" evidence="1">
    <location>
        <begin position="183"/>
        <end position="196"/>
    </location>
</feature>
<keyword evidence="2" id="KW-0472">Membrane</keyword>
<feature type="transmembrane region" description="Helical" evidence="2">
    <location>
        <begin position="458"/>
        <end position="479"/>
    </location>
</feature>